<comment type="caution">
    <text evidence="2">The sequence shown here is derived from an EMBL/GenBank/DDBJ whole genome shotgun (WGS) entry which is preliminary data.</text>
</comment>
<sequence length="225" mass="24602">MTGIAAAAMTATMIQAIAGGAVTMCHDIGFRAVTPDDLWRQFGIGGRRARRFGLPVTVWVCAVSVAVAAFLWETGALYPRIDWSLFVFFVNADVDENGVLSSNLDIELENKGLATFTITAISMDIPGLRLLPADVTRKEDATVTVGHDAGGTMRRRMVITDCAAVPHEPQPIRFTYRTWLGEWESEVVWNSWTLTNTRGERVPVAWQRAFAVKVCDDAIADGSPA</sequence>
<evidence type="ECO:0000256" key="1">
    <source>
        <dbReference type="SAM" id="Phobius"/>
    </source>
</evidence>
<reference evidence="2 3" key="1">
    <citation type="submission" date="2020-08" db="EMBL/GenBank/DDBJ databases">
        <title>Sequencing the genomes of 1000 actinobacteria strains.</title>
        <authorList>
            <person name="Klenk H.-P."/>
        </authorList>
    </citation>
    <scope>NUCLEOTIDE SEQUENCE [LARGE SCALE GENOMIC DNA]</scope>
    <source>
        <strain evidence="2 3">DSM 43768</strain>
    </source>
</reference>
<dbReference type="EMBL" id="JACHMI010000001">
    <property type="protein sequence ID" value="MBB6547832.1"/>
    <property type="molecule type" value="Genomic_DNA"/>
</dbReference>
<feature type="transmembrane region" description="Helical" evidence="1">
    <location>
        <begin position="52"/>
        <end position="72"/>
    </location>
</feature>
<gene>
    <name evidence="2" type="ORF">HD593_002627</name>
</gene>
<organism evidence="2 3">
    <name type="scientific">Nonomuraea rubra</name>
    <dbReference type="NCBI Taxonomy" id="46180"/>
    <lineage>
        <taxon>Bacteria</taxon>
        <taxon>Bacillati</taxon>
        <taxon>Actinomycetota</taxon>
        <taxon>Actinomycetes</taxon>
        <taxon>Streptosporangiales</taxon>
        <taxon>Streptosporangiaceae</taxon>
        <taxon>Nonomuraea</taxon>
    </lineage>
</organism>
<dbReference type="AlphaFoldDB" id="A0A7X0TXQ8"/>
<keyword evidence="1" id="KW-0812">Transmembrane</keyword>
<accession>A0A7X0TXQ8</accession>
<protein>
    <submittedName>
        <fullName evidence="2">Uncharacterized protein</fullName>
    </submittedName>
</protein>
<proteinExistence type="predicted"/>
<dbReference type="RefSeq" id="WP_185102426.1">
    <property type="nucleotide sequence ID" value="NZ_BAAAXY010000016.1"/>
</dbReference>
<keyword evidence="3" id="KW-1185">Reference proteome</keyword>
<dbReference type="Proteomes" id="UP000565579">
    <property type="component" value="Unassembled WGS sequence"/>
</dbReference>
<keyword evidence="1" id="KW-0472">Membrane</keyword>
<evidence type="ECO:0000313" key="2">
    <source>
        <dbReference type="EMBL" id="MBB6547832.1"/>
    </source>
</evidence>
<keyword evidence="1" id="KW-1133">Transmembrane helix</keyword>
<evidence type="ECO:0000313" key="3">
    <source>
        <dbReference type="Proteomes" id="UP000565579"/>
    </source>
</evidence>
<name>A0A7X0TXQ8_9ACTN</name>